<feature type="domain" description="RING-type" evidence="11">
    <location>
        <begin position="106"/>
        <end position="300"/>
    </location>
</feature>
<protein>
    <recommendedName>
        <fullName evidence="2">RBR-type E3 ubiquitin transferase</fullName>
        <ecNumber evidence="2">2.3.2.31</ecNumber>
    </recommendedName>
</protein>
<dbReference type="EC" id="2.3.2.31" evidence="2"/>
<dbReference type="PANTHER" id="PTHR11685">
    <property type="entry name" value="RBR FAMILY RING FINGER AND IBR DOMAIN-CONTAINING"/>
    <property type="match status" value="1"/>
</dbReference>
<keyword evidence="4" id="KW-0479">Metal-binding</keyword>
<dbReference type="GO" id="GO:0016567">
    <property type="term" value="P:protein ubiquitination"/>
    <property type="evidence" value="ECO:0007669"/>
    <property type="project" value="InterPro"/>
</dbReference>
<dbReference type="Gene3D" id="1.20.120.1750">
    <property type="match status" value="1"/>
</dbReference>
<dbReference type="EMBL" id="QZBD01000211">
    <property type="protein sequence ID" value="THY24222.1"/>
    <property type="molecule type" value="Genomic_DNA"/>
</dbReference>
<evidence type="ECO:0000313" key="13">
    <source>
        <dbReference type="Proteomes" id="UP000306584"/>
    </source>
</evidence>
<evidence type="ECO:0000256" key="10">
    <source>
        <dbReference type="SAM" id="SignalP"/>
    </source>
</evidence>
<evidence type="ECO:0000256" key="8">
    <source>
        <dbReference type="ARBA" id="ARBA00022833"/>
    </source>
</evidence>
<evidence type="ECO:0000256" key="7">
    <source>
        <dbReference type="ARBA" id="ARBA00022786"/>
    </source>
</evidence>
<keyword evidence="3" id="KW-0808">Transferase</keyword>
<accession>A0A4S9L6G2</accession>
<evidence type="ECO:0000256" key="3">
    <source>
        <dbReference type="ARBA" id="ARBA00022679"/>
    </source>
</evidence>
<evidence type="ECO:0000313" key="12">
    <source>
        <dbReference type="EMBL" id="THY24222.1"/>
    </source>
</evidence>
<dbReference type="InterPro" id="IPR031127">
    <property type="entry name" value="E3_UB_ligase_RBR"/>
</dbReference>
<feature type="region of interest" description="Disordered" evidence="9">
    <location>
        <begin position="315"/>
        <end position="339"/>
    </location>
</feature>
<sequence length="501" mass="55427">MFAALMVALGLSNTQARFEADCQALRLQLEELEYDEDQITGDTHVEIDMPQLFNTTEALTVINVEPIDEPAEGPASFSTILHDALHKLKAFPDQYERFCQSYSGLELMFCEACNDHLPESETLLAPCGDRYCAECLTMLFESAMNDESIYPPRCCAQVIPLASVRSTITEELAAAFTENAIEFDTVDRTYCSDPNCATFIPADGIFNDVATCGNCGMTTCAICKAASHLNACPQDENIRALLQQAEEMQWQRCSECLRIVQRDAGCNHISCLCGAEFCYICGEPYRGSGDHPCADGNRWDRNPFYKLYRLPQDVVEPEADSPPSPEPDAELEVPDPPPSAEFAAIDHLLEHKTPLQVNIVQLPALGLPNFEYAMLDPSIDLRPEVPVHGLSWATTSESPTSLDVAPFVEYPLPESSADHPNHDPEISATALPAIAARPASPTLLPQDMSTTTNFTRTSRCSGHRWYSVYGYHACVICRRQQVDFTNRCIVCRQIVCRACLG</sequence>
<gene>
    <name evidence="12" type="ORF">D6D01_05546</name>
</gene>
<comment type="caution">
    <text evidence="12">The sequence shown here is derived from an EMBL/GenBank/DDBJ whole genome shotgun (WGS) entry which is preliminary data.</text>
</comment>
<feature type="signal peptide" evidence="10">
    <location>
        <begin position="1"/>
        <end position="16"/>
    </location>
</feature>
<proteinExistence type="predicted"/>
<dbReference type="Gene3D" id="3.30.40.10">
    <property type="entry name" value="Zinc/RING finger domain, C3HC4 (zinc finger)"/>
    <property type="match status" value="1"/>
</dbReference>
<dbReference type="InterPro" id="IPR002867">
    <property type="entry name" value="IBR_dom"/>
</dbReference>
<keyword evidence="6" id="KW-0863">Zinc-finger</keyword>
<dbReference type="SUPFAM" id="SSF57850">
    <property type="entry name" value="RING/U-box"/>
    <property type="match status" value="2"/>
</dbReference>
<dbReference type="GO" id="GO:0008270">
    <property type="term" value="F:zinc ion binding"/>
    <property type="evidence" value="ECO:0007669"/>
    <property type="project" value="UniProtKB-KW"/>
</dbReference>
<organism evidence="12 13">
    <name type="scientific">Aureobasidium pullulans</name>
    <name type="common">Black yeast</name>
    <name type="synonym">Pullularia pullulans</name>
    <dbReference type="NCBI Taxonomy" id="5580"/>
    <lineage>
        <taxon>Eukaryota</taxon>
        <taxon>Fungi</taxon>
        <taxon>Dikarya</taxon>
        <taxon>Ascomycota</taxon>
        <taxon>Pezizomycotina</taxon>
        <taxon>Dothideomycetes</taxon>
        <taxon>Dothideomycetidae</taxon>
        <taxon>Dothideales</taxon>
        <taxon>Saccotheciaceae</taxon>
        <taxon>Aureobasidium</taxon>
    </lineage>
</organism>
<feature type="chain" id="PRO_5020606377" description="RBR-type E3 ubiquitin transferase" evidence="10">
    <location>
        <begin position="17"/>
        <end position="501"/>
    </location>
</feature>
<dbReference type="CDD" id="cd20335">
    <property type="entry name" value="BRcat_RBR"/>
    <property type="match status" value="1"/>
</dbReference>
<dbReference type="CDD" id="cd22584">
    <property type="entry name" value="Rcat_RBR_unk"/>
    <property type="match status" value="1"/>
</dbReference>
<dbReference type="Pfam" id="PF01485">
    <property type="entry name" value="IBR"/>
    <property type="match status" value="2"/>
</dbReference>
<dbReference type="InterPro" id="IPR013083">
    <property type="entry name" value="Znf_RING/FYVE/PHD"/>
</dbReference>
<dbReference type="PROSITE" id="PS51873">
    <property type="entry name" value="TRIAD"/>
    <property type="match status" value="1"/>
</dbReference>
<name>A0A4S9L6G2_AURPU</name>
<keyword evidence="7" id="KW-0833">Ubl conjugation pathway</keyword>
<evidence type="ECO:0000256" key="9">
    <source>
        <dbReference type="SAM" id="MobiDB-lite"/>
    </source>
</evidence>
<comment type="catalytic activity">
    <reaction evidence="1">
        <text>[E2 ubiquitin-conjugating enzyme]-S-ubiquitinyl-L-cysteine + [acceptor protein]-L-lysine = [E2 ubiquitin-conjugating enzyme]-L-cysteine + [acceptor protein]-N(6)-ubiquitinyl-L-lysine.</text>
        <dbReference type="EC" id="2.3.2.31"/>
    </reaction>
</comment>
<evidence type="ECO:0000256" key="5">
    <source>
        <dbReference type="ARBA" id="ARBA00022737"/>
    </source>
</evidence>
<dbReference type="GO" id="GO:0061630">
    <property type="term" value="F:ubiquitin protein ligase activity"/>
    <property type="evidence" value="ECO:0007669"/>
    <property type="project" value="UniProtKB-EC"/>
</dbReference>
<dbReference type="Proteomes" id="UP000306584">
    <property type="component" value="Unassembled WGS sequence"/>
</dbReference>
<evidence type="ECO:0000259" key="11">
    <source>
        <dbReference type="PROSITE" id="PS51873"/>
    </source>
</evidence>
<reference evidence="12 13" key="1">
    <citation type="submission" date="2018-10" db="EMBL/GenBank/DDBJ databases">
        <title>Fifty Aureobasidium pullulans genomes reveal a recombining polyextremotolerant generalist.</title>
        <authorList>
            <person name="Gostincar C."/>
            <person name="Turk M."/>
            <person name="Zajc J."/>
            <person name="Gunde-Cimerman N."/>
        </authorList>
    </citation>
    <scope>NUCLEOTIDE SEQUENCE [LARGE SCALE GENOMIC DNA]</scope>
    <source>
        <strain evidence="12 13">EXF-6604</strain>
    </source>
</reference>
<evidence type="ECO:0000256" key="6">
    <source>
        <dbReference type="ARBA" id="ARBA00022771"/>
    </source>
</evidence>
<evidence type="ECO:0000256" key="2">
    <source>
        <dbReference type="ARBA" id="ARBA00012251"/>
    </source>
</evidence>
<dbReference type="AlphaFoldDB" id="A0A4S9L6G2"/>
<evidence type="ECO:0000256" key="1">
    <source>
        <dbReference type="ARBA" id="ARBA00001798"/>
    </source>
</evidence>
<keyword evidence="8" id="KW-0862">Zinc</keyword>
<dbReference type="InterPro" id="IPR044066">
    <property type="entry name" value="TRIAD_supradom"/>
</dbReference>
<evidence type="ECO:0000256" key="4">
    <source>
        <dbReference type="ARBA" id="ARBA00022723"/>
    </source>
</evidence>
<keyword evidence="5" id="KW-0677">Repeat</keyword>
<keyword evidence="10" id="KW-0732">Signal</keyword>
<dbReference type="SMART" id="SM00647">
    <property type="entry name" value="IBR"/>
    <property type="match status" value="2"/>
</dbReference>